<dbReference type="STRING" id="279824.SAMN03080617_01538"/>
<dbReference type="NCBIfam" id="NF033547">
    <property type="entry name" value="transpos_IS1595"/>
    <property type="match status" value="1"/>
</dbReference>
<keyword evidence="2" id="KW-1185">Reference proteome</keyword>
<evidence type="ECO:0008006" key="3">
    <source>
        <dbReference type="Google" id="ProtNLM"/>
    </source>
</evidence>
<organism evidence="1 2">
    <name type="scientific">Algoriphagus alkaliphilus</name>
    <dbReference type="NCBI Taxonomy" id="279824"/>
    <lineage>
        <taxon>Bacteria</taxon>
        <taxon>Pseudomonadati</taxon>
        <taxon>Bacteroidota</taxon>
        <taxon>Cytophagia</taxon>
        <taxon>Cytophagales</taxon>
        <taxon>Cyclobacteriaceae</taxon>
        <taxon>Algoriphagus</taxon>
    </lineage>
</organism>
<sequence>MENSKLPLQVWILAFMFISATKNGFSCLEFQGQLGLSRYETAFKLMHKIRAVMGRRDSLYLLKDMVEYDEGYVEVATKKQIKNQLKRGKGSQRQAQVAVAVESTPLENFSSTTFPWIV</sequence>
<accession>A0A1G5X5U9</accession>
<protein>
    <recommendedName>
        <fullName evidence="3">ISXO2-like transposase domain-containing protein</fullName>
    </recommendedName>
</protein>
<dbReference type="EMBL" id="FMXE01000009">
    <property type="protein sequence ID" value="SDA65793.1"/>
    <property type="molecule type" value="Genomic_DNA"/>
</dbReference>
<reference evidence="2" key="1">
    <citation type="submission" date="2016-10" db="EMBL/GenBank/DDBJ databases">
        <authorList>
            <person name="Varghese N."/>
            <person name="Submissions S."/>
        </authorList>
    </citation>
    <scope>NUCLEOTIDE SEQUENCE [LARGE SCALE GENOMIC DNA]</scope>
    <source>
        <strain evidence="2">DSM 22703</strain>
    </source>
</reference>
<gene>
    <name evidence="1" type="ORF">SAMN03080617_01538</name>
</gene>
<dbReference type="AlphaFoldDB" id="A0A1G5X5U9"/>
<evidence type="ECO:0000313" key="2">
    <source>
        <dbReference type="Proteomes" id="UP000198756"/>
    </source>
</evidence>
<evidence type="ECO:0000313" key="1">
    <source>
        <dbReference type="EMBL" id="SDA65793.1"/>
    </source>
</evidence>
<dbReference type="Proteomes" id="UP000198756">
    <property type="component" value="Unassembled WGS sequence"/>
</dbReference>
<proteinExistence type="predicted"/>
<name>A0A1G5X5U9_9BACT</name>